<reference evidence="2" key="1">
    <citation type="submission" date="2021-01" db="EMBL/GenBank/DDBJ databases">
        <authorList>
            <person name="Corre E."/>
            <person name="Pelletier E."/>
            <person name="Niang G."/>
            <person name="Scheremetjew M."/>
            <person name="Finn R."/>
            <person name="Kale V."/>
            <person name="Holt S."/>
            <person name="Cochrane G."/>
            <person name="Meng A."/>
            <person name="Brown T."/>
            <person name="Cohen L."/>
        </authorList>
    </citation>
    <scope>NUCLEOTIDE SEQUENCE</scope>
    <source>
        <strain evidence="2">308</strain>
    </source>
</reference>
<protein>
    <recommendedName>
        <fullName evidence="1">TLDc domain-containing protein</fullName>
    </recommendedName>
</protein>
<gene>
    <name evidence="2" type="ORF">CHYS00102_LOCUS28879</name>
</gene>
<dbReference type="Gene3D" id="3.30.710.10">
    <property type="entry name" value="Potassium Channel Kv1.1, Chain A"/>
    <property type="match status" value="1"/>
</dbReference>
<accession>A0A7S1BY61</accession>
<dbReference type="Pfam" id="PF02214">
    <property type="entry name" value="BTB_2"/>
    <property type="match status" value="1"/>
</dbReference>
<dbReference type="PANTHER" id="PTHR23354:SF122">
    <property type="entry name" value="GTPASE-ACTIVATING PROTEIN SKYWALKER"/>
    <property type="match status" value="1"/>
</dbReference>
<name>A0A7S1BY61_9STRA</name>
<dbReference type="PROSITE" id="PS51886">
    <property type="entry name" value="TLDC"/>
    <property type="match status" value="1"/>
</dbReference>
<sequence>MDHLDAAEKFTEDVFNRHNDVLRSKHQTIVEARNKLKRDMADLQTRQDRLLEKNGGGNVHHDDLVEINVGGEIVTTQRKILTRMKGTRLEAIFSGGWEKHLQRDREGRVFLDLNASCFRSIVEHLTALSTSPPDDIIVPLHVYEEDEIVLDRLLSFLRLEDLKDPFTIDSVILNKGYEQELYKFLDEDKIDGNLELLYRGSRDGFGVSQFHEKCDNQGSTVTVVKSTEGYVFGGFADLPWSSRGDYKASSRAFLFSLKSHSGSGSTKMRVNRYDDDNALFHCISNGPT</sequence>
<dbReference type="InterPro" id="IPR003131">
    <property type="entry name" value="T1-type_BTB"/>
</dbReference>
<dbReference type="SMART" id="SM00584">
    <property type="entry name" value="TLDc"/>
    <property type="match status" value="1"/>
</dbReference>
<evidence type="ECO:0000313" key="2">
    <source>
        <dbReference type="EMBL" id="CAD8901660.1"/>
    </source>
</evidence>
<dbReference type="GO" id="GO:0051260">
    <property type="term" value="P:protein homooligomerization"/>
    <property type="evidence" value="ECO:0007669"/>
    <property type="project" value="InterPro"/>
</dbReference>
<dbReference type="EMBL" id="HBFR01039492">
    <property type="protein sequence ID" value="CAD8901660.1"/>
    <property type="molecule type" value="Transcribed_RNA"/>
</dbReference>
<dbReference type="AlphaFoldDB" id="A0A7S1BY61"/>
<dbReference type="Pfam" id="PF07534">
    <property type="entry name" value="TLD"/>
    <property type="match status" value="1"/>
</dbReference>
<organism evidence="2">
    <name type="scientific">Corethron hystrix</name>
    <dbReference type="NCBI Taxonomy" id="216773"/>
    <lineage>
        <taxon>Eukaryota</taxon>
        <taxon>Sar</taxon>
        <taxon>Stramenopiles</taxon>
        <taxon>Ochrophyta</taxon>
        <taxon>Bacillariophyta</taxon>
        <taxon>Coscinodiscophyceae</taxon>
        <taxon>Corethrophycidae</taxon>
        <taxon>Corethrales</taxon>
        <taxon>Corethraceae</taxon>
        <taxon>Corethron</taxon>
    </lineage>
</organism>
<feature type="domain" description="TLDc" evidence="1">
    <location>
        <begin position="171"/>
        <end position="288"/>
    </location>
</feature>
<evidence type="ECO:0000259" key="1">
    <source>
        <dbReference type="PROSITE" id="PS51886"/>
    </source>
</evidence>
<proteinExistence type="predicted"/>
<dbReference type="InterPro" id="IPR011333">
    <property type="entry name" value="SKP1/BTB/POZ_sf"/>
</dbReference>
<dbReference type="SUPFAM" id="SSF54695">
    <property type="entry name" value="POZ domain"/>
    <property type="match status" value="1"/>
</dbReference>
<dbReference type="PANTHER" id="PTHR23354">
    <property type="entry name" value="NUCLEOLAR PROTEIN 7/ESTROGEN RECEPTOR COACTIVATOR-RELATED"/>
    <property type="match status" value="1"/>
</dbReference>
<dbReference type="InterPro" id="IPR006571">
    <property type="entry name" value="TLDc_dom"/>
</dbReference>